<name>K0RLU8_THAOC</name>
<sequence length="47" mass="4728">GGACGSTAGLGLGRERGLNSLVLDGEMGEEEKDGPEAAVPKEDVKLD</sequence>
<dbReference type="Proteomes" id="UP000266841">
    <property type="component" value="Unassembled WGS sequence"/>
</dbReference>
<dbReference type="EMBL" id="AGNL01035469">
    <property type="protein sequence ID" value="EJK54673.1"/>
    <property type="molecule type" value="Genomic_DNA"/>
</dbReference>
<evidence type="ECO:0000313" key="2">
    <source>
        <dbReference type="EMBL" id="EJK54673.1"/>
    </source>
</evidence>
<feature type="region of interest" description="Disordered" evidence="1">
    <location>
        <begin position="1"/>
        <end position="47"/>
    </location>
</feature>
<evidence type="ECO:0000256" key="1">
    <source>
        <dbReference type="SAM" id="MobiDB-lite"/>
    </source>
</evidence>
<reference evidence="2 3" key="1">
    <citation type="journal article" date="2012" name="Genome Biol.">
        <title>Genome and low-iron response of an oceanic diatom adapted to chronic iron limitation.</title>
        <authorList>
            <person name="Lommer M."/>
            <person name="Specht M."/>
            <person name="Roy A.S."/>
            <person name="Kraemer L."/>
            <person name="Andreson R."/>
            <person name="Gutowska M.A."/>
            <person name="Wolf J."/>
            <person name="Bergner S.V."/>
            <person name="Schilhabel M.B."/>
            <person name="Klostermeier U.C."/>
            <person name="Beiko R.G."/>
            <person name="Rosenstiel P."/>
            <person name="Hippler M."/>
            <person name="Laroche J."/>
        </authorList>
    </citation>
    <scope>NUCLEOTIDE SEQUENCE [LARGE SCALE GENOMIC DNA]</scope>
    <source>
        <strain evidence="2 3">CCMP1005</strain>
    </source>
</reference>
<protein>
    <submittedName>
        <fullName evidence="2">Uncharacterized protein</fullName>
    </submittedName>
</protein>
<feature type="non-terminal residue" evidence="2">
    <location>
        <position position="1"/>
    </location>
</feature>
<organism evidence="2 3">
    <name type="scientific">Thalassiosira oceanica</name>
    <name type="common">Marine diatom</name>
    <dbReference type="NCBI Taxonomy" id="159749"/>
    <lineage>
        <taxon>Eukaryota</taxon>
        <taxon>Sar</taxon>
        <taxon>Stramenopiles</taxon>
        <taxon>Ochrophyta</taxon>
        <taxon>Bacillariophyta</taxon>
        <taxon>Coscinodiscophyceae</taxon>
        <taxon>Thalassiosirophycidae</taxon>
        <taxon>Thalassiosirales</taxon>
        <taxon>Thalassiosiraceae</taxon>
        <taxon>Thalassiosira</taxon>
    </lineage>
</organism>
<feature type="compositionally biased region" description="Gly residues" evidence="1">
    <location>
        <begin position="1"/>
        <end position="12"/>
    </location>
</feature>
<accession>K0RLU8</accession>
<gene>
    <name evidence="2" type="ORF">THAOC_25679</name>
</gene>
<evidence type="ECO:0000313" key="3">
    <source>
        <dbReference type="Proteomes" id="UP000266841"/>
    </source>
</evidence>
<proteinExistence type="predicted"/>
<keyword evidence="3" id="KW-1185">Reference proteome</keyword>
<comment type="caution">
    <text evidence="2">The sequence shown here is derived from an EMBL/GenBank/DDBJ whole genome shotgun (WGS) entry which is preliminary data.</text>
</comment>
<dbReference type="AlphaFoldDB" id="K0RLU8"/>